<dbReference type="RefSeq" id="WP_153283526.1">
    <property type="nucleotide sequence ID" value="NZ_CP045644.1"/>
</dbReference>
<dbReference type="GO" id="GO:0016787">
    <property type="term" value="F:hydrolase activity"/>
    <property type="evidence" value="ECO:0007669"/>
    <property type="project" value="InterPro"/>
</dbReference>
<evidence type="ECO:0000313" key="3">
    <source>
        <dbReference type="Proteomes" id="UP000326780"/>
    </source>
</evidence>
<accession>A0A5Q0M8F2</accession>
<reference evidence="2 3" key="1">
    <citation type="submission" date="2019-10" db="EMBL/GenBank/DDBJ databases">
        <title>Complete genome sequence of Variovorax paradoxus 5C-2.</title>
        <authorList>
            <person name="Gogoleva N.E."/>
            <person name="Balkin A.S."/>
        </authorList>
    </citation>
    <scope>NUCLEOTIDE SEQUENCE [LARGE SCALE GENOMIC DNA]</scope>
    <source>
        <strain evidence="2 3">5C-2</strain>
    </source>
</reference>
<proteinExistence type="predicted"/>
<dbReference type="InterPro" id="IPR029052">
    <property type="entry name" value="Metallo-depent_PP-like"/>
</dbReference>
<evidence type="ECO:0000313" key="2">
    <source>
        <dbReference type="EMBL" id="QFZ84904.1"/>
    </source>
</evidence>
<feature type="domain" description="Calcineurin-like phosphoesterase" evidence="1">
    <location>
        <begin position="274"/>
        <end position="438"/>
    </location>
</feature>
<protein>
    <recommendedName>
        <fullName evidence="1">Calcineurin-like phosphoesterase domain-containing protein</fullName>
    </recommendedName>
</protein>
<gene>
    <name evidence="2" type="ORF">GFK26_20140</name>
</gene>
<dbReference type="SUPFAM" id="SSF56300">
    <property type="entry name" value="Metallo-dependent phosphatases"/>
    <property type="match status" value="1"/>
</dbReference>
<evidence type="ECO:0000259" key="1">
    <source>
        <dbReference type="Pfam" id="PF00149"/>
    </source>
</evidence>
<name>A0A5Q0M8F2_VARPD</name>
<dbReference type="InterPro" id="IPR004843">
    <property type="entry name" value="Calcineurin-like_PHP"/>
</dbReference>
<dbReference type="Proteomes" id="UP000326780">
    <property type="component" value="Chromosome"/>
</dbReference>
<dbReference type="Pfam" id="PF00149">
    <property type="entry name" value="Metallophos"/>
    <property type="match status" value="1"/>
</dbReference>
<dbReference type="EMBL" id="CP045644">
    <property type="protein sequence ID" value="QFZ84904.1"/>
    <property type="molecule type" value="Genomic_DNA"/>
</dbReference>
<dbReference type="AlphaFoldDB" id="A0A5Q0M8F2"/>
<organism evidence="2 3">
    <name type="scientific">Variovorax paradoxus</name>
    <dbReference type="NCBI Taxonomy" id="34073"/>
    <lineage>
        <taxon>Bacteria</taxon>
        <taxon>Pseudomonadati</taxon>
        <taxon>Pseudomonadota</taxon>
        <taxon>Betaproteobacteria</taxon>
        <taxon>Burkholderiales</taxon>
        <taxon>Comamonadaceae</taxon>
        <taxon>Variovorax</taxon>
    </lineage>
</organism>
<sequence>MATVPNLGSSAANAQSAKNRIPGVCDCSDPVDKSALILYPSLGTPLLLKEGQTKCSIFIVGESSLKAASGAGGLIPAPAPNLHVFVDRHLRLYSIKEKGTQTDTTTGTLFGDGNTCATAPQHIKAWRVGRFGAGVLIKDRHRRPFATIAPMAAQVYKDLQGGDIYEIEIDLKAAPFQGINSGSFMSFAWMVKLNDAGKQLLPNATHAEPQDLMIAKFLREQSAKDPFHFANIQEFDLSKGARTTANQLPPQKTGSGERLQSWHPVKYMPARPLKLGHLSDVHVNVRHTAMGKSMAQVLEGDVAGAEWNAPVGTKVCNSFDALRALFEKMALGGDKIEKADVVLLTGDLIDFNRNLNPAQVAAGKATGNKAIGEQWKSFNLLANIDDPANGKRLYPRGLDDMLVFSLVREMYRKHSLPVFMTSGNHEAYQVPYGISARVEAGDMANWAFKLGVLETAADPAKRSEIARAAVTGSGGALRDRAGTVVDKVSGWFKSATGVSPSEAAGRGVEGVEQVARAAENRLGGLNEGLSKALKTARGTLDGSELAAHRKQIEAASDWTRGKANEGMSRDHNMTIYEACLAYGPTYGQALTGFNFHSGQFDWFYALFTPLADVVVAYGAQSDDESAAGTLQVIAPMGWGTDENFKNLGELADPAKLPHMEDFGGVDRQGAGILPRATESWSTAQFELLSQAQKYKAAGSKASLTVASHFTIVSFDEPQPYSNVKKKLVKARLWPHNSATGLPDEPAGFNHVNVGTCERGLAHYFEHYVRAGRRRPKGGAQVDWHLSGHSHRSGVYQVEWQSDGPDTKPYIQVVSATDPGIHEVRTVPADTQTALIVSSCGGPIGYQNLDGELGAWTGRPPAGTLLEPATGKISQVSTRRCRIEDGKAYNEKPRLCVALDYLHVMSGLPAKGNIDKPLEFGDIPQFAMGNTQIPLRLSRQMKKLNCIVSLTLWVFEGGKDSEKNDVRKWHRVDTKLDTLGSPGNATVSNEGMAALSRAFATGVVGKQADSAFRRIQATFCEVGLRKPEPMKADEDWALHMQCTDPWVFPIAVVSTNAGRTMAGLGRVGGEKGEVPDWYFLAEHFPAVGYLPPLEAIRPK</sequence>